<keyword evidence="2" id="KW-0812">Transmembrane</keyword>
<evidence type="ECO:0000313" key="4">
    <source>
        <dbReference type="Proteomes" id="UP000244989"/>
    </source>
</evidence>
<evidence type="ECO:0000313" key="3">
    <source>
        <dbReference type="EMBL" id="PWC01825.1"/>
    </source>
</evidence>
<dbReference type="RefSeq" id="WP_108431003.1">
    <property type="nucleotide sequence ID" value="NZ_CP026947.1"/>
</dbReference>
<keyword evidence="2" id="KW-1133">Transmembrane helix</keyword>
<dbReference type="KEGG" id="cyz:C3B44_02620"/>
<proteinExistence type="predicted"/>
<feature type="transmembrane region" description="Helical" evidence="2">
    <location>
        <begin position="121"/>
        <end position="141"/>
    </location>
</feature>
<dbReference type="Proteomes" id="UP000244989">
    <property type="component" value="Unassembled WGS sequence"/>
</dbReference>
<accession>A0A2U1T774</accession>
<evidence type="ECO:0000256" key="2">
    <source>
        <dbReference type="SAM" id="Phobius"/>
    </source>
</evidence>
<protein>
    <submittedName>
        <fullName evidence="3">DUF4282 domain-containing protein</fullName>
    </submittedName>
</protein>
<dbReference type="InterPro" id="IPR025557">
    <property type="entry name" value="DUF4282"/>
</dbReference>
<keyword evidence="4" id="KW-1185">Reference proteome</keyword>
<sequence length="173" mass="18721">MSTPHNPENNPGDNNEGAAPWGSSDNNNQFGYGQQPYPSSNQQSSTSGSLQPYGDNSYNVGQANQKKDAKGFFSALFDFNFETFIALKWAKFIYILGTIAIALSTLFVGIAAWLVPVFAAGALGILWFLVGWIVPVIWGLLQLIGLRLLLEFVIAIVRTAESTTQTAKNTAGN</sequence>
<dbReference type="Pfam" id="PF14110">
    <property type="entry name" value="DUF4282"/>
    <property type="match status" value="1"/>
</dbReference>
<dbReference type="AlphaFoldDB" id="A0A2U1T774"/>
<feature type="compositionally biased region" description="Low complexity" evidence="1">
    <location>
        <begin position="1"/>
        <end position="19"/>
    </location>
</feature>
<feature type="transmembrane region" description="Helical" evidence="2">
    <location>
        <begin position="92"/>
        <end position="115"/>
    </location>
</feature>
<gene>
    <name evidence="3" type="ORF">DF222_05705</name>
</gene>
<name>A0A2U1T774_9CORY</name>
<comment type="caution">
    <text evidence="3">The sequence shown here is derived from an EMBL/GenBank/DDBJ whole genome shotgun (WGS) entry which is preliminary data.</text>
</comment>
<feature type="compositionally biased region" description="Low complexity" evidence="1">
    <location>
        <begin position="32"/>
        <end position="50"/>
    </location>
</feature>
<dbReference type="EMBL" id="QEEZ01000008">
    <property type="protein sequence ID" value="PWC01825.1"/>
    <property type="molecule type" value="Genomic_DNA"/>
</dbReference>
<organism evidence="3 4">
    <name type="scientific">Corynebacterium yudongzhengii</name>
    <dbReference type="NCBI Taxonomy" id="2080740"/>
    <lineage>
        <taxon>Bacteria</taxon>
        <taxon>Bacillati</taxon>
        <taxon>Actinomycetota</taxon>
        <taxon>Actinomycetes</taxon>
        <taxon>Mycobacteriales</taxon>
        <taxon>Corynebacteriaceae</taxon>
        <taxon>Corynebacterium</taxon>
    </lineage>
</organism>
<reference evidence="4" key="1">
    <citation type="submission" date="2018-04" db="EMBL/GenBank/DDBJ databases">
        <authorList>
            <person name="Liu S."/>
            <person name="Wang Z."/>
            <person name="Li J."/>
        </authorList>
    </citation>
    <scope>NUCLEOTIDE SEQUENCE [LARGE SCALE GENOMIC DNA]</scope>
    <source>
        <strain evidence="4">2189</strain>
    </source>
</reference>
<dbReference type="OrthoDB" id="3261033at2"/>
<keyword evidence="2" id="KW-0472">Membrane</keyword>
<feature type="region of interest" description="Disordered" evidence="1">
    <location>
        <begin position="1"/>
        <end position="50"/>
    </location>
</feature>
<evidence type="ECO:0000256" key="1">
    <source>
        <dbReference type="SAM" id="MobiDB-lite"/>
    </source>
</evidence>